<evidence type="ECO:0000256" key="2">
    <source>
        <dbReference type="ARBA" id="ARBA00006966"/>
    </source>
</evidence>
<dbReference type="PIRSF" id="PIRSF017617">
    <property type="entry name" value="Thr_aldolase"/>
    <property type="match status" value="1"/>
</dbReference>
<reference evidence="7 8" key="2">
    <citation type="journal article" date="2011" name="ISME J.">
        <title>RNA-seq reveals cooperative metabolic interactions between two termite-gut spirochete species in co-culture.</title>
        <authorList>
            <person name="Rosenthal A.Z."/>
            <person name="Matson E.G."/>
            <person name="Eldar A."/>
            <person name="Leadbetter J.R."/>
        </authorList>
    </citation>
    <scope>NUCLEOTIDE SEQUENCE [LARGE SCALE GENOMIC DNA]</scope>
    <source>
        <strain evidence="8">ATCC BAA-887 / DSM 12427 / ZAS-2</strain>
    </source>
</reference>
<dbReference type="InterPro" id="IPR023603">
    <property type="entry name" value="Low_specificity_L-TA-like"/>
</dbReference>
<dbReference type="InterPro" id="IPR001597">
    <property type="entry name" value="ArAA_b-elim_lyase/Thr_aldolase"/>
</dbReference>
<dbReference type="Proteomes" id="UP000009223">
    <property type="component" value="Chromosome"/>
</dbReference>
<dbReference type="Gene3D" id="3.90.1150.10">
    <property type="entry name" value="Aspartate Aminotransferase, domain 1"/>
    <property type="match status" value="1"/>
</dbReference>
<evidence type="ECO:0000256" key="4">
    <source>
        <dbReference type="ARBA" id="ARBA00023239"/>
    </source>
</evidence>
<dbReference type="FunFam" id="3.40.640.10:FF:000030">
    <property type="entry name" value="Low-specificity L-threonine aldolase"/>
    <property type="match status" value="1"/>
</dbReference>
<proteinExistence type="inferred from homology"/>
<keyword evidence="3" id="KW-0663">Pyridoxal phosphate</keyword>
<dbReference type="HOGENOM" id="CLU_029381_0_4_12"/>
<evidence type="ECO:0000313" key="7">
    <source>
        <dbReference type="EMBL" id="AEF84377.1"/>
    </source>
</evidence>
<dbReference type="AlphaFoldDB" id="F5YH96"/>
<dbReference type="InterPro" id="IPR015422">
    <property type="entry name" value="PyrdxlP-dep_Trfase_small"/>
</dbReference>
<dbReference type="EMBL" id="CP001843">
    <property type="protein sequence ID" value="AEF84377.1"/>
    <property type="molecule type" value="Genomic_DNA"/>
</dbReference>
<dbReference type="InterPro" id="IPR015424">
    <property type="entry name" value="PyrdxlP-dep_Trfase"/>
</dbReference>
<dbReference type="InterPro" id="IPR015421">
    <property type="entry name" value="PyrdxlP-dep_Trfase_major"/>
</dbReference>
<dbReference type="EC" id="4.1.2.-" evidence="7"/>
<dbReference type="GO" id="GO:0008732">
    <property type="term" value="F:L-allo-threonine aldolase activity"/>
    <property type="evidence" value="ECO:0007669"/>
    <property type="project" value="TreeGrafter"/>
</dbReference>
<keyword evidence="4 7" id="KW-0456">Lyase</keyword>
<accession>F5YH96</accession>
<sequence>MIDIRSDTVTGPTEAMRKAMANAEVGDDVYGDDPTVNRLEKMGAEILDKEASLFVPSGTFGNQLALFTWCPRGTEVILGEECHIIQHEAGAASVIAGVQTRPISAPDGVLRPAALLERLRKAELHYPATSLICLENAHSLGRAVPVEAMDEVRDLAGQWGLPVHLDGARLFNAAAALKREAREIAARADSVMFCLSKGLCAPVGSLLAGKREFVEAARFKRKIMGGGMRQAGILAAAGIIALEDQAGRLREDHGRARFLEKELAAIPGITLSPGDINMVYFSFPPAEDPKIAGGITEFFLKQNIRINGPERGIFRFVTHHWIGDAEIKTILEASQEAFGEQFSKKAAP</sequence>
<comment type="similarity">
    <text evidence="2">Belongs to the threonine aldolase family.</text>
</comment>
<dbReference type="NCBIfam" id="NF041359">
    <property type="entry name" value="GntG_guanitoxin"/>
    <property type="match status" value="1"/>
</dbReference>
<gene>
    <name evidence="7" type="ordered locus">TREPR_1108</name>
</gene>
<dbReference type="Gene3D" id="3.40.640.10">
    <property type="entry name" value="Type I PLP-dependent aspartate aminotransferase-like (Major domain)"/>
    <property type="match status" value="1"/>
</dbReference>
<evidence type="ECO:0000313" key="8">
    <source>
        <dbReference type="Proteomes" id="UP000009223"/>
    </source>
</evidence>
<comment type="cofactor">
    <cofactor evidence="1">
        <name>pyridoxal 5'-phosphate</name>
        <dbReference type="ChEBI" id="CHEBI:597326"/>
    </cofactor>
</comment>
<dbReference type="CDD" id="cd06502">
    <property type="entry name" value="TA_like"/>
    <property type="match status" value="1"/>
</dbReference>
<dbReference type="STRING" id="545694.TREPR_1108"/>
<dbReference type="GO" id="GO:0006567">
    <property type="term" value="P:L-threonine catabolic process"/>
    <property type="evidence" value="ECO:0007669"/>
    <property type="project" value="TreeGrafter"/>
</dbReference>
<dbReference type="PANTHER" id="PTHR48097">
    <property type="entry name" value="L-THREONINE ALDOLASE-RELATED"/>
    <property type="match status" value="1"/>
</dbReference>
<dbReference type="KEGG" id="tpi:TREPR_1108"/>
<evidence type="ECO:0000256" key="1">
    <source>
        <dbReference type="ARBA" id="ARBA00001933"/>
    </source>
</evidence>
<protein>
    <submittedName>
        <fullName evidence="7">L-allo-threonine aldolase (L-allo-TA) (L-allo-threonineacetaldehyde-lyase)</fullName>
        <ecNumber evidence="7">4.1.2.-</ecNumber>
    </submittedName>
</protein>
<dbReference type="GO" id="GO:0006545">
    <property type="term" value="P:glycine biosynthetic process"/>
    <property type="evidence" value="ECO:0007669"/>
    <property type="project" value="TreeGrafter"/>
</dbReference>
<evidence type="ECO:0000256" key="3">
    <source>
        <dbReference type="ARBA" id="ARBA00022898"/>
    </source>
</evidence>
<organism evidence="7 8">
    <name type="scientific">Treponema primitia (strain ATCC BAA-887 / DSM 12427 / ZAS-2)</name>
    <dbReference type="NCBI Taxonomy" id="545694"/>
    <lineage>
        <taxon>Bacteria</taxon>
        <taxon>Pseudomonadati</taxon>
        <taxon>Spirochaetota</taxon>
        <taxon>Spirochaetia</taxon>
        <taxon>Spirochaetales</taxon>
        <taxon>Treponemataceae</taxon>
        <taxon>Treponema</taxon>
    </lineage>
</organism>
<keyword evidence="8" id="KW-1185">Reference proteome</keyword>
<feature type="domain" description="Aromatic amino acid beta-eliminating lyase/threonine aldolase" evidence="6">
    <location>
        <begin position="3"/>
        <end position="280"/>
    </location>
</feature>
<evidence type="ECO:0000259" key="6">
    <source>
        <dbReference type="Pfam" id="PF01212"/>
    </source>
</evidence>
<name>F5YH96_TREPZ</name>
<dbReference type="GO" id="GO:0005829">
    <property type="term" value="C:cytosol"/>
    <property type="evidence" value="ECO:0007669"/>
    <property type="project" value="TreeGrafter"/>
</dbReference>
<dbReference type="RefSeq" id="WP_015708963.1">
    <property type="nucleotide sequence ID" value="NC_015578.1"/>
</dbReference>
<dbReference type="Pfam" id="PF01212">
    <property type="entry name" value="Beta_elim_lyase"/>
    <property type="match status" value="1"/>
</dbReference>
<dbReference type="OrthoDB" id="9774495at2"/>
<dbReference type="eggNOG" id="COG2008">
    <property type="taxonomic scope" value="Bacteria"/>
</dbReference>
<evidence type="ECO:0000256" key="5">
    <source>
        <dbReference type="PIRSR" id="PIRSR017617-1"/>
    </source>
</evidence>
<reference evidence="8" key="1">
    <citation type="submission" date="2009-12" db="EMBL/GenBank/DDBJ databases">
        <title>Complete sequence of Treponema primitia strain ZAS-2.</title>
        <authorList>
            <person name="Tetu S.G."/>
            <person name="Matson E."/>
            <person name="Ren Q."/>
            <person name="Seshadri R."/>
            <person name="Elbourne L."/>
            <person name="Hassan K.A."/>
            <person name="Durkin A."/>
            <person name="Radune D."/>
            <person name="Mohamoud Y."/>
            <person name="Shay R."/>
            <person name="Jin S."/>
            <person name="Zhang X."/>
            <person name="Lucey K."/>
            <person name="Ballor N.R."/>
            <person name="Ottesen E."/>
            <person name="Rosenthal R."/>
            <person name="Allen A."/>
            <person name="Leadbetter J.R."/>
            <person name="Paulsen I.T."/>
        </authorList>
    </citation>
    <scope>NUCLEOTIDE SEQUENCE [LARGE SCALE GENOMIC DNA]</scope>
    <source>
        <strain evidence="8">ATCC BAA-887 / DSM 12427 / ZAS-2</strain>
    </source>
</reference>
<feature type="modified residue" description="N6-(pyridoxal phosphate)lysine" evidence="5">
    <location>
        <position position="197"/>
    </location>
</feature>
<dbReference type="SUPFAM" id="SSF53383">
    <property type="entry name" value="PLP-dependent transferases"/>
    <property type="match status" value="1"/>
</dbReference>
<dbReference type="PANTHER" id="PTHR48097:SF9">
    <property type="entry name" value="L-THREONINE ALDOLASE"/>
    <property type="match status" value="1"/>
</dbReference>